<evidence type="ECO:0000256" key="4">
    <source>
        <dbReference type="ARBA" id="ARBA00022729"/>
    </source>
</evidence>
<dbReference type="Pfam" id="PF07686">
    <property type="entry name" value="V-set"/>
    <property type="match status" value="1"/>
</dbReference>
<organism evidence="14 15">
    <name type="scientific">Oikopleura dioica</name>
    <name type="common">Tunicate</name>
    <dbReference type="NCBI Taxonomy" id="34765"/>
    <lineage>
        <taxon>Eukaryota</taxon>
        <taxon>Metazoa</taxon>
        <taxon>Chordata</taxon>
        <taxon>Tunicata</taxon>
        <taxon>Appendicularia</taxon>
        <taxon>Copelata</taxon>
        <taxon>Oikopleuridae</taxon>
        <taxon>Oikopleura</taxon>
    </lineage>
</organism>
<keyword evidence="7 11" id="KW-1133">Transmembrane helix</keyword>
<dbReference type="SUPFAM" id="SSF48726">
    <property type="entry name" value="Immunoglobulin"/>
    <property type="match status" value="3"/>
</dbReference>
<keyword evidence="8 11" id="KW-0472">Membrane</keyword>
<dbReference type="Gene3D" id="2.60.40.10">
    <property type="entry name" value="Immunoglobulins"/>
    <property type="match status" value="3"/>
</dbReference>
<dbReference type="OrthoDB" id="6106100at2759"/>
<dbReference type="GO" id="GO:0016020">
    <property type="term" value="C:membrane"/>
    <property type="evidence" value="ECO:0007669"/>
    <property type="project" value="UniProtKB-SubCell"/>
</dbReference>
<gene>
    <name evidence="14" type="ORF">GSOID_T00000389001</name>
</gene>
<keyword evidence="6" id="KW-0130">Cell adhesion</keyword>
<evidence type="ECO:0000256" key="6">
    <source>
        <dbReference type="ARBA" id="ARBA00022889"/>
    </source>
</evidence>
<reference evidence="14 15" key="1">
    <citation type="journal article" date="2010" name="Science">
        <title>Plasticity of animal genome architecture unmasked by rapid evolution of a pelagic tunicate.</title>
        <authorList>
            <person name="Denoeud F."/>
            <person name="Henriet S."/>
            <person name="Mungpakdee S."/>
            <person name="Aury J.M."/>
            <person name="Da Silva C."/>
            <person name="Brinkmann H."/>
            <person name="Mikhaleva J."/>
            <person name="Olsen L.C."/>
            <person name="Jubin C."/>
            <person name="Canestro C."/>
            <person name="Bouquet J.M."/>
            <person name="Danks G."/>
            <person name="Poulain J."/>
            <person name="Campsteijn C."/>
            <person name="Adamski M."/>
            <person name="Cross I."/>
            <person name="Yadetie F."/>
            <person name="Muffato M."/>
            <person name="Louis A."/>
            <person name="Butcher S."/>
            <person name="Tsagkogeorga G."/>
            <person name="Konrad A."/>
            <person name="Singh S."/>
            <person name="Jensen M.F."/>
            <person name="Cong E.H."/>
            <person name="Eikeseth-Otteraa H."/>
            <person name="Noel B."/>
            <person name="Anthouard V."/>
            <person name="Porcel B.M."/>
            <person name="Kachouri-Lafond R."/>
            <person name="Nishino A."/>
            <person name="Ugolini M."/>
            <person name="Chourrout P."/>
            <person name="Nishida H."/>
            <person name="Aasland R."/>
            <person name="Huzurbazar S."/>
            <person name="Westhof E."/>
            <person name="Delsuc F."/>
            <person name="Lehrach H."/>
            <person name="Reinhardt R."/>
            <person name="Weissenbach J."/>
            <person name="Roy S.W."/>
            <person name="Artiguenave F."/>
            <person name="Postlethwait J.H."/>
            <person name="Manak J.R."/>
            <person name="Thompson E.M."/>
            <person name="Jaillon O."/>
            <person name="Du Pasquier L."/>
            <person name="Boudinot P."/>
            <person name="Liberles D.A."/>
            <person name="Volff J.N."/>
            <person name="Philippe H."/>
            <person name="Lenhard B."/>
            <person name="Roest Crollius H."/>
            <person name="Wincker P."/>
            <person name="Chourrout D."/>
        </authorList>
    </citation>
    <scope>NUCLEOTIDE SEQUENCE [LARGE SCALE GENOMIC DNA]</scope>
</reference>
<feature type="signal peptide" evidence="12">
    <location>
        <begin position="1"/>
        <end position="15"/>
    </location>
</feature>
<keyword evidence="5" id="KW-0677">Repeat</keyword>
<feature type="chain" id="PRO_5013175281" description="Ig-like domain-containing protein" evidence="12">
    <location>
        <begin position="16"/>
        <end position="388"/>
    </location>
</feature>
<comment type="similarity">
    <text evidence="2">Belongs to the nectin family.</text>
</comment>
<keyword evidence="15" id="KW-1185">Reference proteome</keyword>
<dbReference type="PROSITE" id="PS50835">
    <property type="entry name" value="IG_LIKE"/>
    <property type="match status" value="3"/>
</dbReference>
<dbReference type="PANTHER" id="PTHR23277">
    <property type="entry name" value="NECTIN-RELATED"/>
    <property type="match status" value="1"/>
</dbReference>
<dbReference type="InterPro" id="IPR013783">
    <property type="entry name" value="Ig-like_fold"/>
</dbReference>
<feature type="domain" description="Ig-like" evidence="13">
    <location>
        <begin position="216"/>
        <end position="308"/>
    </location>
</feature>
<dbReference type="InterPro" id="IPR036179">
    <property type="entry name" value="Ig-like_dom_sf"/>
</dbReference>
<evidence type="ECO:0000256" key="1">
    <source>
        <dbReference type="ARBA" id="ARBA00004167"/>
    </source>
</evidence>
<dbReference type="InterPro" id="IPR007110">
    <property type="entry name" value="Ig-like_dom"/>
</dbReference>
<feature type="transmembrane region" description="Helical" evidence="11">
    <location>
        <begin position="330"/>
        <end position="351"/>
    </location>
</feature>
<dbReference type="EMBL" id="FN653015">
    <property type="protein sequence ID" value="CBY20394.1"/>
    <property type="molecule type" value="Genomic_DNA"/>
</dbReference>
<dbReference type="CDD" id="cd00096">
    <property type="entry name" value="Ig"/>
    <property type="match status" value="1"/>
</dbReference>
<evidence type="ECO:0000256" key="7">
    <source>
        <dbReference type="ARBA" id="ARBA00022989"/>
    </source>
</evidence>
<dbReference type="InterPro" id="IPR013162">
    <property type="entry name" value="CD80_C2-set"/>
</dbReference>
<comment type="subcellular location">
    <subcellularLocation>
        <location evidence="1">Membrane</location>
        <topology evidence="1">Single-pass membrane protein</topology>
    </subcellularLocation>
</comment>
<dbReference type="InParanoid" id="E4WRL2"/>
<evidence type="ECO:0000256" key="2">
    <source>
        <dbReference type="ARBA" id="ARBA00007810"/>
    </source>
</evidence>
<dbReference type="InterPro" id="IPR051427">
    <property type="entry name" value="Nectin/Nectin-like"/>
</dbReference>
<keyword evidence="9" id="KW-1015">Disulfide bond</keyword>
<dbReference type="AlphaFoldDB" id="E4WRL2"/>
<accession>E4WRL2</accession>
<keyword evidence="4 12" id="KW-0732">Signal</keyword>
<evidence type="ECO:0000256" key="11">
    <source>
        <dbReference type="SAM" id="Phobius"/>
    </source>
</evidence>
<evidence type="ECO:0000313" key="15">
    <source>
        <dbReference type="Proteomes" id="UP000001307"/>
    </source>
</evidence>
<evidence type="ECO:0000256" key="10">
    <source>
        <dbReference type="ARBA" id="ARBA00023180"/>
    </source>
</evidence>
<evidence type="ECO:0000259" key="13">
    <source>
        <dbReference type="PROSITE" id="PS50835"/>
    </source>
</evidence>
<evidence type="ECO:0000256" key="8">
    <source>
        <dbReference type="ARBA" id="ARBA00023136"/>
    </source>
</evidence>
<feature type="domain" description="Ig-like" evidence="13">
    <location>
        <begin position="113"/>
        <end position="202"/>
    </location>
</feature>
<dbReference type="GO" id="GO:0007157">
    <property type="term" value="P:heterophilic cell-cell adhesion via plasma membrane cell adhesion molecules"/>
    <property type="evidence" value="ECO:0007669"/>
    <property type="project" value="TreeGrafter"/>
</dbReference>
<evidence type="ECO:0000256" key="9">
    <source>
        <dbReference type="ARBA" id="ARBA00023157"/>
    </source>
</evidence>
<evidence type="ECO:0000256" key="3">
    <source>
        <dbReference type="ARBA" id="ARBA00022692"/>
    </source>
</evidence>
<evidence type="ECO:0000313" key="14">
    <source>
        <dbReference type="EMBL" id="CBY20394.1"/>
    </source>
</evidence>
<dbReference type="GO" id="GO:0007156">
    <property type="term" value="P:homophilic cell adhesion via plasma membrane adhesion molecules"/>
    <property type="evidence" value="ECO:0007669"/>
    <property type="project" value="TreeGrafter"/>
</dbReference>
<evidence type="ECO:0000256" key="12">
    <source>
        <dbReference type="SAM" id="SignalP"/>
    </source>
</evidence>
<keyword evidence="10" id="KW-0325">Glycoprotein</keyword>
<proteinExistence type="inferred from homology"/>
<dbReference type="InterPro" id="IPR013106">
    <property type="entry name" value="Ig_V-set"/>
</dbReference>
<sequence length="388" mass="43012">MKLASIGLFVASSLAQKSTYTFEQGSSGDISCAFSGEITLINLKRDKEVLWIKYGDQNPFPTTQNRFQSISSSSSSKLDLRINQVQLEDEDTYVCENQRGEGYDIKLVVTVKPEVAIEEAPSLVVNSGEELQIGTCRASGAKPRPQIQWLDDRGKVYDANEDATKKGKLTDVESTLVLKNSNKDHHQRRFSCRISQENREITTLVAENAVNVRWAPENTIVQGDEEFLELNEAEITCQSSSNPAPKFSWFVVDANKTLEADFPHWKISDDGATLRTDSILASDNSAGFRCVASNDLAEEAREFFLAVTERPPSPSESVSDSISGGAAKNAMVYSIAAVICIVLLIAFCIVLKRTCITKKEVYKTEDKEERDSLAEAELEAGNKKEYFM</sequence>
<dbReference type="InterPro" id="IPR003599">
    <property type="entry name" value="Ig_sub"/>
</dbReference>
<dbReference type="GO" id="GO:0005912">
    <property type="term" value="C:adherens junction"/>
    <property type="evidence" value="ECO:0007669"/>
    <property type="project" value="TreeGrafter"/>
</dbReference>
<dbReference type="Pfam" id="PF08205">
    <property type="entry name" value="C2-set_2"/>
    <property type="match status" value="1"/>
</dbReference>
<dbReference type="PANTHER" id="PTHR23277:SF108">
    <property type="entry name" value="FASCICLIN-3"/>
    <property type="match status" value="1"/>
</dbReference>
<evidence type="ECO:0000256" key="5">
    <source>
        <dbReference type="ARBA" id="ARBA00022737"/>
    </source>
</evidence>
<feature type="domain" description="Ig-like" evidence="13">
    <location>
        <begin position="24"/>
        <end position="95"/>
    </location>
</feature>
<protein>
    <recommendedName>
        <fullName evidence="13">Ig-like domain-containing protein</fullName>
    </recommendedName>
</protein>
<dbReference type="Proteomes" id="UP000001307">
    <property type="component" value="Unassembled WGS sequence"/>
</dbReference>
<name>E4WRL2_OIKDI</name>
<dbReference type="SMART" id="SM00409">
    <property type="entry name" value="IG"/>
    <property type="match status" value="3"/>
</dbReference>
<keyword evidence="3 11" id="KW-0812">Transmembrane</keyword>